<comment type="caution">
    <text evidence="10">Lacks conserved residue(s) required for the propagation of feature annotation.</text>
</comment>
<comment type="similarity">
    <text evidence="10">Belongs to the monovalent cation:proton antiporter 1 (CPA1) transporter (TC 2.A.36) family.</text>
</comment>
<dbReference type="InterPro" id="IPR006153">
    <property type="entry name" value="Cation/H_exchanger_TM"/>
</dbReference>
<dbReference type="InterPro" id="IPR004705">
    <property type="entry name" value="Cation/H_exchanger_CPA1_bac"/>
</dbReference>
<feature type="transmembrane region" description="Helical" evidence="10">
    <location>
        <begin position="112"/>
        <end position="135"/>
    </location>
</feature>
<sequence>MLGLELVVLLGIAVLAGSALGDRLRIAPQVVLMAMGVLIGLIPALRKVELPSEVVLLLFLPVLLAWESLNTSLREIRRHLTDVALAATVLVIASAASVACVAHALGIAWGPAWVLGAAVAPTDATAVNVVARLLPRRDITLLRAESLLNDGTALVVYGIAVGVTVGTEDVTAPHVGWLFVLGYGGGALIGFVAGTVVQWFRARMAQADALRGQVLLLLAPFSGYLVAERIDASGVVAVVVCGLMLSQSGPRTVRAEVRVQAQNFWLVATYLLNGSLFVLIGVELDFSIRTMGNDEMPRAIGTGFAVAGTLVAVRFAYYFGVAAFFRIARRGSARASGTTYSGRRLTVSALSGFRGAISLAAVLGVPSHLDSGEAFPSRQLIVFVTGVVIVVTMAQALILPGVVRWARIPRDGSVAREEWLAESAALESALAALPDLAGRLETAPAIREAIERSHRLQADAVAQRCATIPDDPEESALHPRRLTDDHTALSLALLAERRAVIVRLRDTGDIDDTVLRRLQGRLDTEELHLLGHVPVGE</sequence>
<feature type="transmembrane region" description="Helical" evidence="10">
    <location>
        <begin position="177"/>
        <end position="197"/>
    </location>
</feature>
<feature type="transmembrane region" description="Helical" evidence="10">
    <location>
        <begin position="147"/>
        <end position="165"/>
    </location>
</feature>
<dbReference type="Gene3D" id="1.20.1530.20">
    <property type="match status" value="1"/>
</dbReference>
<evidence type="ECO:0000256" key="3">
    <source>
        <dbReference type="ARBA" id="ARBA00022475"/>
    </source>
</evidence>
<dbReference type="Pfam" id="PF00999">
    <property type="entry name" value="Na_H_Exchanger"/>
    <property type="match status" value="1"/>
</dbReference>
<keyword evidence="7 10" id="KW-0406">Ion transport</keyword>
<evidence type="ECO:0000313" key="12">
    <source>
        <dbReference type="EMBL" id="XCJ74602.1"/>
    </source>
</evidence>
<evidence type="ECO:0000259" key="11">
    <source>
        <dbReference type="Pfam" id="PF00999"/>
    </source>
</evidence>
<keyword evidence="10" id="KW-0050">Antiport</keyword>
<dbReference type="InterPro" id="IPR038770">
    <property type="entry name" value="Na+/solute_symporter_sf"/>
</dbReference>
<dbReference type="GO" id="GO:0015386">
    <property type="term" value="F:potassium:proton antiporter activity"/>
    <property type="evidence" value="ECO:0007669"/>
    <property type="project" value="TreeGrafter"/>
</dbReference>
<feature type="transmembrane region" description="Helical" evidence="10">
    <location>
        <begin position="380"/>
        <end position="403"/>
    </location>
</feature>
<keyword evidence="4 10" id="KW-0812">Transmembrane</keyword>
<evidence type="ECO:0000256" key="8">
    <source>
        <dbReference type="ARBA" id="ARBA00023136"/>
    </source>
</evidence>
<dbReference type="KEGG" id="stac:ABII15_33555"/>
<dbReference type="NCBIfam" id="TIGR00831">
    <property type="entry name" value="a_cpa1"/>
    <property type="match status" value="1"/>
</dbReference>
<evidence type="ECO:0000256" key="2">
    <source>
        <dbReference type="ARBA" id="ARBA00022448"/>
    </source>
</evidence>
<keyword evidence="5 10" id="KW-1133">Transmembrane helix</keyword>
<keyword evidence="2 10" id="KW-0813">Transport</keyword>
<evidence type="ECO:0000256" key="7">
    <source>
        <dbReference type="ARBA" id="ARBA00023065"/>
    </source>
</evidence>
<dbReference type="EMBL" id="CP159534">
    <property type="protein sequence ID" value="XCJ74602.1"/>
    <property type="molecule type" value="Genomic_DNA"/>
</dbReference>
<feature type="transmembrane region" description="Helical" evidence="10">
    <location>
        <begin position="83"/>
        <end position="106"/>
    </location>
</feature>
<dbReference type="GO" id="GO:0051453">
    <property type="term" value="P:regulation of intracellular pH"/>
    <property type="evidence" value="ECO:0007669"/>
    <property type="project" value="TreeGrafter"/>
</dbReference>
<keyword evidence="8 10" id="KW-0472">Membrane</keyword>
<reference evidence="12" key="1">
    <citation type="submission" date="2024-06" db="EMBL/GenBank/DDBJ databases">
        <title>Streptomyces sp. strain HUAS MG91 genome sequences.</title>
        <authorList>
            <person name="Mo P."/>
        </authorList>
    </citation>
    <scope>NUCLEOTIDE SEQUENCE</scope>
    <source>
        <strain evidence="12">HUAS MG91</strain>
    </source>
</reference>
<protein>
    <submittedName>
        <fullName evidence="12">Na+/H+ antiporter</fullName>
    </submittedName>
</protein>
<feature type="transmembrane region" description="Helical" evidence="10">
    <location>
        <begin position="54"/>
        <end position="71"/>
    </location>
</feature>
<feature type="transmembrane region" description="Helical" evidence="10">
    <location>
        <begin position="302"/>
        <end position="325"/>
    </location>
</feature>
<evidence type="ECO:0000256" key="10">
    <source>
        <dbReference type="RuleBase" id="RU366002"/>
    </source>
</evidence>
<dbReference type="GO" id="GO:0015385">
    <property type="term" value="F:sodium:proton antiporter activity"/>
    <property type="evidence" value="ECO:0007669"/>
    <property type="project" value="InterPro"/>
</dbReference>
<keyword evidence="3 10" id="KW-1003">Cell membrane</keyword>
<gene>
    <name evidence="12" type="ORF">ABII15_33555</name>
</gene>
<evidence type="ECO:0000256" key="5">
    <source>
        <dbReference type="ARBA" id="ARBA00022989"/>
    </source>
</evidence>
<dbReference type="AlphaFoldDB" id="A0AAU8J309"/>
<proteinExistence type="inferred from homology"/>
<dbReference type="GO" id="GO:0005886">
    <property type="term" value="C:plasma membrane"/>
    <property type="evidence" value="ECO:0007669"/>
    <property type="project" value="UniProtKB-SubCell"/>
</dbReference>
<dbReference type="PANTHER" id="PTHR10110">
    <property type="entry name" value="SODIUM/HYDROGEN EXCHANGER"/>
    <property type="match status" value="1"/>
</dbReference>
<evidence type="ECO:0000256" key="1">
    <source>
        <dbReference type="ARBA" id="ARBA00004651"/>
    </source>
</evidence>
<comment type="function">
    <text evidence="10">Na(+)/H(+) antiporter that extrudes sodium in exchange for external protons.</text>
</comment>
<feature type="domain" description="Cation/H+ exchanger transmembrane" evidence="11">
    <location>
        <begin position="12"/>
        <end position="405"/>
    </location>
</feature>
<keyword evidence="6 10" id="KW-0915">Sodium</keyword>
<evidence type="ECO:0000256" key="6">
    <source>
        <dbReference type="ARBA" id="ARBA00023053"/>
    </source>
</evidence>
<evidence type="ECO:0000256" key="4">
    <source>
        <dbReference type="ARBA" id="ARBA00022692"/>
    </source>
</evidence>
<dbReference type="GO" id="GO:0098719">
    <property type="term" value="P:sodium ion import across plasma membrane"/>
    <property type="evidence" value="ECO:0007669"/>
    <property type="project" value="TreeGrafter"/>
</dbReference>
<feature type="transmembrane region" description="Helical" evidence="10">
    <location>
        <begin position="345"/>
        <end position="365"/>
    </location>
</feature>
<keyword evidence="9 10" id="KW-0739">Sodium transport</keyword>
<dbReference type="RefSeq" id="WP_353946040.1">
    <property type="nucleotide sequence ID" value="NZ_CP159534.1"/>
</dbReference>
<dbReference type="InterPro" id="IPR018422">
    <property type="entry name" value="Cation/H_exchanger_CPA1"/>
</dbReference>
<name>A0AAU8J309_9ACTN</name>
<dbReference type="PANTHER" id="PTHR10110:SF86">
    <property type="entry name" value="SODIUM_HYDROGEN EXCHANGER 7"/>
    <property type="match status" value="1"/>
</dbReference>
<accession>A0AAU8J309</accession>
<feature type="transmembrane region" description="Helical" evidence="10">
    <location>
        <begin position="264"/>
        <end position="282"/>
    </location>
</feature>
<evidence type="ECO:0000256" key="9">
    <source>
        <dbReference type="ARBA" id="ARBA00023201"/>
    </source>
</evidence>
<comment type="subcellular location">
    <subcellularLocation>
        <location evidence="1 10">Cell membrane</location>
        <topology evidence="1 10">Multi-pass membrane protein</topology>
    </subcellularLocation>
</comment>
<organism evidence="12">
    <name type="scientific">Streptomyces tabacisoli</name>
    <dbReference type="NCBI Taxonomy" id="3156398"/>
    <lineage>
        <taxon>Bacteria</taxon>
        <taxon>Bacillati</taxon>
        <taxon>Actinomycetota</taxon>
        <taxon>Actinomycetes</taxon>
        <taxon>Kitasatosporales</taxon>
        <taxon>Streptomycetaceae</taxon>
        <taxon>Streptomyces</taxon>
    </lineage>
</organism>